<dbReference type="GO" id="GO:0016567">
    <property type="term" value="P:protein ubiquitination"/>
    <property type="evidence" value="ECO:0000318"/>
    <property type="project" value="GO_Central"/>
</dbReference>
<evidence type="ECO:0000256" key="1">
    <source>
        <dbReference type="SAM" id="MobiDB-lite"/>
    </source>
</evidence>
<dbReference type="RefSeq" id="XP_001709388.1">
    <property type="nucleotide sequence ID" value="XM_001709336.1"/>
</dbReference>
<dbReference type="PANTHER" id="PTHR12603">
    <property type="entry name" value="CCR4-NOT TRANSCRIPTION COMPLEX RELATED"/>
    <property type="match status" value="1"/>
</dbReference>
<dbReference type="STRING" id="184922.A8B657"/>
<dbReference type="PROSITE" id="PS50089">
    <property type="entry name" value="ZF_RING_2"/>
    <property type="match status" value="1"/>
</dbReference>
<feature type="compositionally biased region" description="Polar residues" evidence="1">
    <location>
        <begin position="93"/>
        <end position="102"/>
    </location>
</feature>
<feature type="compositionally biased region" description="Basic and acidic residues" evidence="1">
    <location>
        <begin position="270"/>
        <end position="284"/>
    </location>
</feature>
<dbReference type="VEuPathDB" id="GiardiaDB:GL50803_8427"/>
<dbReference type="SMART" id="SM00361">
    <property type="entry name" value="RRM_1"/>
    <property type="match status" value="1"/>
</dbReference>
<dbReference type="InterPro" id="IPR012677">
    <property type="entry name" value="Nucleotide-bd_a/b_plait_sf"/>
</dbReference>
<dbReference type="InterPro" id="IPR035979">
    <property type="entry name" value="RBD_domain_sf"/>
</dbReference>
<dbReference type="InterPro" id="IPR000571">
    <property type="entry name" value="Znf_CCCH"/>
</dbReference>
<feature type="region of interest" description="Disordered" evidence="1">
    <location>
        <begin position="72"/>
        <end position="109"/>
    </location>
</feature>
<dbReference type="GO" id="GO:0046872">
    <property type="term" value="F:metal ion binding"/>
    <property type="evidence" value="ECO:0007669"/>
    <property type="project" value="InterPro"/>
</dbReference>
<organism evidence="2 3">
    <name type="scientific">Giardia intestinalis (strain ATCC 50803 / WB clone C6)</name>
    <name type="common">Giardia lamblia</name>
    <dbReference type="NCBI Taxonomy" id="184922"/>
    <lineage>
        <taxon>Eukaryota</taxon>
        <taxon>Metamonada</taxon>
        <taxon>Diplomonadida</taxon>
        <taxon>Hexamitidae</taxon>
        <taxon>Giardiinae</taxon>
        <taxon>Giardia</taxon>
    </lineage>
</organism>
<dbReference type="Gene3D" id="3.30.40.10">
    <property type="entry name" value="Zinc/RING finger domain, C3HC4 (zinc finger)"/>
    <property type="match status" value="1"/>
</dbReference>
<comment type="caution">
    <text evidence="2">The sequence shown here is derived from an EMBL/GenBank/DDBJ whole genome shotgun (WGS) entry which is preliminary data.</text>
</comment>
<dbReference type="PROSITE" id="PS50102">
    <property type="entry name" value="RRM"/>
    <property type="match status" value="1"/>
</dbReference>
<dbReference type="SUPFAM" id="SSF57850">
    <property type="entry name" value="RING/U-box"/>
    <property type="match status" value="1"/>
</dbReference>
<dbReference type="GO" id="GO:0030014">
    <property type="term" value="C:CCR4-NOT complex"/>
    <property type="evidence" value="ECO:0000318"/>
    <property type="project" value="GO_Central"/>
</dbReference>
<accession>A8B657</accession>
<dbReference type="PROSITE" id="PS50103">
    <property type="entry name" value="ZF_C3H1"/>
    <property type="match status" value="1"/>
</dbReference>
<dbReference type="InterPro" id="IPR001841">
    <property type="entry name" value="Znf_RING"/>
</dbReference>
<keyword evidence="3" id="KW-1185">Reference proteome</keyword>
<sequence length="342" mass="38978">MSEEPSDDLNTCPLCCNKMTGQDELLFFPCTCNYQVCAFCFDKVKGGQCPHCRTVYDPKVYRRLTPEEFMRQFPDKRLPQSKPRSRPVKSHRQSTLLSSSHSHINKSELSKTRVLQSNLVYVTGVPNSLTVDELKSSSFFGKYGTVLKIVAKHNAHIEAHRHTYALYITYSTDESAKDCILSSTETYLGGNLLRCSFGTTKFCTSFLDGKQCANKDCMFLHDLRDDHIIFTEKDTNNKRRFNEYVHPKVPQNRITFIDNPGQIAGLPPSWDKEQSKNHSGEMDGSRVQGTPTPYWKIAPGKGLDLKQKLELLHPYEIEEYTTKLAGLTFPDTPLFFPLPPCR</sequence>
<proteinExistence type="predicted"/>
<dbReference type="GeneID" id="5702311"/>
<dbReference type="Gene3D" id="3.30.70.330">
    <property type="match status" value="1"/>
</dbReference>
<dbReference type="GO" id="GO:0003723">
    <property type="term" value="F:RNA binding"/>
    <property type="evidence" value="ECO:0007669"/>
    <property type="project" value="UniProtKB-UniRule"/>
</dbReference>
<dbReference type="EMBL" id="AACB03000001">
    <property type="protein sequence ID" value="KAE8305032.1"/>
    <property type="molecule type" value="Genomic_DNA"/>
</dbReference>
<dbReference type="AlphaFoldDB" id="A8B657"/>
<reference evidence="2 3" key="1">
    <citation type="journal article" date="2007" name="Science">
        <title>Genomic minimalism in the early diverging intestinal parasite Giardia lamblia.</title>
        <authorList>
            <person name="Morrison H.G."/>
            <person name="McArthur A.G."/>
            <person name="Gillin F.D."/>
            <person name="Aley S.B."/>
            <person name="Adam R.D."/>
            <person name="Olsen G.J."/>
            <person name="Best A.A."/>
            <person name="Cande W.Z."/>
            <person name="Chen F."/>
            <person name="Cipriano M.J."/>
            <person name="Davids B.J."/>
            <person name="Dawson S.C."/>
            <person name="Elmendorf H.G."/>
            <person name="Hehl A.B."/>
            <person name="Holder M.E."/>
            <person name="Huse S.M."/>
            <person name="Kim U.U."/>
            <person name="Lasek-Nesselquist E."/>
            <person name="Manning G."/>
            <person name="Nigam A."/>
            <person name="Nixon J.E."/>
            <person name="Palm D."/>
            <person name="Passamaneck N.E."/>
            <person name="Prabhu A."/>
            <person name="Reich C.I."/>
            <person name="Reiner D.S."/>
            <person name="Samuelson J."/>
            <person name="Svard S.G."/>
            <person name="Sogin M.L."/>
        </authorList>
    </citation>
    <scope>NUCLEOTIDE SEQUENCE [LARGE SCALE GENOMIC DNA]</scope>
    <source>
        <strain evidence="2 3">WB C6</strain>
    </source>
</reference>
<dbReference type="CDD" id="cd12438">
    <property type="entry name" value="RRM_CNOT4"/>
    <property type="match status" value="1"/>
</dbReference>
<dbReference type="PANTHER" id="PTHR12603:SF0">
    <property type="entry name" value="CCR4-NOT TRANSCRIPTION COMPLEX SUBUNIT 4"/>
    <property type="match status" value="1"/>
</dbReference>
<dbReference type="Pfam" id="PF14570">
    <property type="entry name" value="zf-RING_4"/>
    <property type="match status" value="1"/>
</dbReference>
<dbReference type="InterPro" id="IPR000504">
    <property type="entry name" value="RRM_dom"/>
</dbReference>
<dbReference type="InterPro" id="IPR034261">
    <property type="entry name" value="CNOT4_RRM"/>
</dbReference>
<feature type="region of interest" description="Disordered" evidence="1">
    <location>
        <begin position="268"/>
        <end position="291"/>
    </location>
</feature>
<evidence type="ECO:0000313" key="2">
    <source>
        <dbReference type="EMBL" id="KAE8305032.1"/>
    </source>
</evidence>
<feature type="compositionally biased region" description="Basic residues" evidence="1">
    <location>
        <begin position="83"/>
        <end position="92"/>
    </location>
</feature>
<dbReference type="InterPro" id="IPR039780">
    <property type="entry name" value="Mot2"/>
</dbReference>
<name>A8B657_GIAIC</name>
<protein>
    <submittedName>
        <fullName evidence="2">Transcriptional repressor NOT4Hp</fullName>
    </submittedName>
</protein>
<dbReference type="SUPFAM" id="SSF54928">
    <property type="entry name" value="RNA-binding domain, RBD"/>
    <property type="match status" value="1"/>
</dbReference>
<dbReference type="Pfam" id="PF00076">
    <property type="entry name" value="RRM_1"/>
    <property type="match status" value="1"/>
</dbReference>
<dbReference type="HOGENOM" id="CLU_051690_0_0_1"/>
<gene>
    <name evidence="2" type="ORF">GL50803_008427</name>
</gene>
<dbReference type="OMA" id="NAHIEAH"/>
<dbReference type="InterPro" id="IPR003954">
    <property type="entry name" value="RRM_euk-type"/>
</dbReference>
<dbReference type="GO" id="GO:0004842">
    <property type="term" value="F:ubiquitin-protein transferase activity"/>
    <property type="evidence" value="ECO:0000318"/>
    <property type="project" value="GO_Central"/>
</dbReference>
<dbReference type="InterPro" id="IPR013083">
    <property type="entry name" value="Znf_RING/FYVE/PHD"/>
</dbReference>
<evidence type="ECO:0000313" key="3">
    <source>
        <dbReference type="Proteomes" id="UP000001548"/>
    </source>
</evidence>
<dbReference type="KEGG" id="gla:GL50803_008427"/>
<dbReference type="Proteomes" id="UP000001548">
    <property type="component" value="Unassembled WGS sequence"/>
</dbReference>